<keyword evidence="1" id="KW-0328">Glycosyltransferase</keyword>
<dbReference type="SUPFAM" id="SSF53756">
    <property type="entry name" value="UDP-Glycosyltransferase/glycogen phosphorylase"/>
    <property type="match status" value="1"/>
</dbReference>
<feature type="domain" description="Glycosyltransferase subfamily 4-like N-terminal" evidence="5">
    <location>
        <begin position="87"/>
        <end position="221"/>
    </location>
</feature>
<dbReference type="CDD" id="cd03801">
    <property type="entry name" value="GT4_PimA-like"/>
    <property type="match status" value="1"/>
</dbReference>
<evidence type="ECO:0000256" key="2">
    <source>
        <dbReference type="ARBA" id="ARBA00022679"/>
    </source>
</evidence>
<protein>
    <submittedName>
        <fullName evidence="6">Glycosyltransferase family 4 protein</fullName>
    </submittedName>
</protein>
<evidence type="ECO:0000259" key="4">
    <source>
        <dbReference type="Pfam" id="PF00534"/>
    </source>
</evidence>
<keyword evidence="7" id="KW-1185">Reference proteome</keyword>
<evidence type="ECO:0000313" key="6">
    <source>
        <dbReference type="EMBL" id="UTI64742.1"/>
    </source>
</evidence>
<evidence type="ECO:0000256" key="3">
    <source>
        <dbReference type="SAM" id="MobiDB-lite"/>
    </source>
</evidence>
<dbReference type="Proteomes" id="UP001056035">
    <property type="component" value="Chromosome"/>
</dbReference>
<dbReference type="InterPro" id="IPR001296">
    <property type="entry name" value="Glyco_trans_1"/>
</dbReference>
<dbReference type="Pfam" id="PF00534">
    <property type="entry name" value="Glycos_transf_1"/>
    <property type="match status" value="1"/>
</dbReference>
<evidence type="ECO:0000313" key="7">
    <source>
        <dbReference type="Proteomes" id="UP001056035"/>
    </source>
</evidence>
<dbReference type="Gene3D" id="3.40.50.2000">
    <property type="entry name" value="Glycogen Phosphorylase B"/>
    <property type="match status" value="2"/>
</dbReference>
<feature type="region of interest" description="Disordered" evidence="3">
    <location>
        <begin position="446"/>
        <end position="468"/>
    </location>
</feature>
<evidence type="ECO:0000256" key="1">
    <source>
        <dbReference type="ARBA" id="ARBA00022676"/>
    </source>
</evidence>
<dbReference type="RefSeq" id="WP_254571440.1">
    <property type="nucleotide sequence ID" value="NZ_CP098502.1"/>
</dbReference>
<accession>A0ABY5DV73</accession>
<organism evidence="6 7">
    <name type="scientific">Paraconexibacter antarcticus</name>
    <dbReference type="NCBI Taxonomy" id="2949664"/>
    <lineage>
        <taxon>Bacteria</taxon>
        <taxon>Bacillati</taxon>
        <taxon>Actinomycetota</taxon>
        <taxon>Thermoleophilia</taxon>
        <taxon>Solirubrobacterales</taxon>
        <taxon>Paraconexibacteraceae</taxon>
        <taxon>Paraconexibacter</taxon>
    </lineage>
</organism>
<sequence length="468" mass="49620">MSGTLFYPRGGSAYSSRALARGLHASPRVDLTMLSGSLRDTGHGDARAFFAGLPLHEVDFTGSLADADPTAARCAAPGTAPLQPSYEDRPDVPDRVMAALDDRAYAAQVAAWARELTAAGAAEADVLHLHHLTPMHEAAARVAPGVPVVTHLHGTELLMLEAIAAGELAHLAHAEAWRERLRRWAAGSVRLIVAPGNRARAMAALDLPRTRFADLPNGFDPVAFRPLEVDRADVWRRVLVEEPRGWLPGGAPGSIAYDDAAVARLAGGPVILFVGRFTSVKRLPLLLDAFAAAQARTGGAATLVLVGGHPGEWEGEHPADAVARLGRADVLLAGWHDQLELPELLAAADLLVLPSARESFGQVIVEAMACSVAPIAAASLGPAHIIDDGRTGWLFAVDDGEALTAALVEAIEQPSERRRRARMAEEAALERFTWPAVSGRLERLLREAAGPRPGRPGGRSATDRVPPR</sequence>
<evidence type="ECO:0000259" key="5">
    <source>
        <dbReference type="Pfam" id="PF13439"/>
    </source>
</evidence>
<name>A0ABY5DV73_9ACTN</name>
<feature type="domain" description="Glycosyl transferase family 1" evidence="4">
    <location>
        <begin position="267"/>
        <end position="425"/>
    </location>
</feature>
<keyword evidence="2" id="KW-0808">Transferase</keyword>
<dbReference type="Pfam" id="PF13439">
    <property type="entry name" value="Glyco_transf_4"/>
    <property type="match status" value="1"/>
</dbReference>
<reference evidence="6 7" key="1">
    <citation type="submission" date="2022-06" db="EMBL/GenBank/DDBJ databases">
        <title>Paraconexibacter antarcticus.</title>
        <authorList>
            <person name="Kim C.S."/>
        </authorList>
    </citation>
    <scope>NUCLEOTIDE SEQUENCE [LARGE SCALE GENOMIC DNA]</scope>
    <source>
        <strain evidence="6 7">02-257</strain>
    </source>
</reference>
<dbReference type="InterPro" id="IPR028098">
    <property type="entry name" value="Glyco_trans_4-like_N"/>
</dbReference>
<dbReference type="PANTHER" id="PTHR45947:SF13">
    <property type="entry name" value="TRANSFERASE"/>
    <property type="match status" value="1"/>
</dbReference>
<proteinExistence type="predicted"/>
<gene>
    <name evidence="6" type="ORF">NBH00_00690</name>
</gene>
<dbReference type="EMBL" id="CP098502">
    <property type="protein sequence ID" value="UTI64742.1"/>
    <property type="molecule type" value="Genomic_DNA"/>
</dbReference>
<dbReference type="InterPro" id="IPR050194">
    <property type="entry name" value="Glycosyltransferase_grp1"/>
</dbReference>
<dbReference type="PANTHER" id="PTHR45947">
    <property type="entry name" value="SULFOQUINOVOSYL TRANSFERASE SQD2"/>
    <property type="match status" value="1"/>
</dbReference>